<evidence type="ECO:0000259" key="10">
    <source>
        <dbReference type="SMART" id="SM00343"/>
    </source>
</evidence>
<evidence type="ECO:0000256" key="5">
    <source>
        <dbReference type="ARBA" id="ARBA00022833"/>
    </source>
</evidence>
<keyword evidence="2" id="KW-0479">Metal-binding</keyword>
<feature type="region of interest" description="Disordered" evidence="9">
    <location>
        <begin position="1018"/>
        <end position="1039"/>
    </location>
</feature>
<feature type="compositionally biased region" description="Polar residues" evidence="9">
    <location>
        <begin position="223"/>
        <end position="237"/>
    </location>
</feature>
<feature type="domain" description="CCHC-type" evidence="10">
    <location>
        <begin position="465"/>
        <end position="481"/>
    </location>
</feature>
<dbReference type="RefSeq" id="XP_015189301.1">
    <property type="nucleotide sequence ID" value="XM_015333815.1"/>
</dbReference>
<feature type="domain" description="CCHC-type" evidence="10">
    <location>
        <begin position="403"/>
        <end position="419"/>
    </location>
</feature>
<evidence type="ECO:0000256" key="9">
    <source>
        <dbReference type="SAM" id="MobiDB-lite"/>
    </source>
</evidence>
<dbReference type="InterPro" id="IPR051644">
    <property type="entry name" value="TRAMP_AT-DNA-binding"/>
</dbReference>
<dbReference type="InterPro" id="IPR001878">
    <property type="entry name" value="Znf_CCHC"/>
</dbReference>
<evidence type="ECO:0000256" key="7">
    <source>
        <dbReference type="ARBA" id="ARBA00041190"/>
    </source>
</evidence>
<proteinExistence type="predicted"/>
<evidence type="ECO:0000313" key="12">
    <source>
        <dbReference type="RefSeq" id="XP_015189301.1"/>
    </source>
</evidence>
<feature type="domain" description="CCHC-type" evidence="10">
    <location>
        <begin position="512"/>
        <end position="528"/>
    </location>
</feature>
<keyword evidence="6" id="KW-0539">Nucleus</keyword>
<dbReference type="Proteomes" id="UP000694924">
    <property type="component" value="Unplaced"/>
</dbReference>
<evidence type="ECO:0000313" key="11">
    <source>
        <dbReference type="Proteomes" id="UP000694924"/>
    </source>
</evidence>
<feature type="region of interest" description="Disordered" evidence="9">
    <location>
        <begin position="314"/>
        <end position="349"/>
    </location>
</feature>
<protein>
    <recommendedName>
        <fullName evidence="7">Zinc finger CCHC domain-containing protein 7</fullName>
    </recommendedName>
    <alternativeName>
        <fullName evidence="8">TRAMP-like complex RNA-binding factor ZCCHC7</fullName>
    </alternativeName>
</protein>
<dbReference type="Gene3D" id="4.10.60.10">
    <property type="entry name" value="Zinc finger, CCHC-type"/>
    <property type="match status" value="2"/>
</dbReference>
<evidence type="ECO:0000256" key="6">
    <source>
        <dbReference type="ARBA" id="ARBA00023242"/>
    </source>
</evidence>
<evidence type="ECO:0000256" key="4">
    <source>
        <dbReference type="ARBA" id="ARBA00022771"/>
    </source>
</evidence>
<feature type="region of interest" description="Disordered" evidence="9">
    <location>
        <begin position="191"/>
        <end position="242"/>
    </location>
</feature>
<feature type="region of interest" description="Disordered" evidence="9">
    <location>
        <begin position="75"/>
        <end position="157"/>
    </location>
</feature>
<feature type="region of interest" description="Disordered" evidence="9">
    <location>
        <begin position="34"/>
        <end position="63"/>
    </location>
</feature>
<dbReference type="GeneID" id="107073253"/>
<reference evidence="12" key="1">
    <citation type="submission" date="2025-08" db="UniProtKB">
        <authorList>
            <consortium name="RefSeq"/>
        </authorList>
    </citation>
    <scope>IDENTIFICATION</scope>
    <source>
        <tissue evidence="12">Whole body</tissue>
    </source>
</reference>
<dbReference type="PANTHER" id="PTHR46543">
    <property type="entry name" value="ZINC FINGER CCHC DOMAIN-CONTAINING PROTEIN 7"/>
    <property type="match status" value="1"/>
</dbReference>
<feature type="compositionally biased region" description="Polar residues" evidence="9">
    <location>
        <begin position="1018"/>
        <end position="1035"/>
    </location>
</feature>
<feature type="compositionally biased region" description="Polar residues" evidence="9">
    <location>
        <begin position="131"/>
        <end position="140"/>
    </location>
</feature>
<organism evidence="11 12">
    <name type="scientific">Polistes dominula</name>
    <name type="common">European paper wasp</name>
    <name type="synonym">Vespa dominula</name>
    <dbReference type="NCBI Taxonomy" id="743375"/>
    <lineage>
        <taxon>Eukaryota</taxon>
        <taxon>Metazoa</taxon>
        <taxon>Ecdysozoa</taxon>
        <taxon>Arthropoda</taxon>
        <taxon>Hexapoda</taxon>
        <taxon>Insecta</taxon>
        <taxon>Pterygota</taxon>
        <taxon>Neoptera</taxon>
        <taxon>Endopterygota</taxon>
        <taxon>Hymenoptera</taxon>
        <taxon>Apocrita</taxon>
        <taxon>Aculeata</taxon>
        <taxon>Vespoidea</taxon>
        <taxon>Vespidae</taxon>
        <taxon>Polistinae</taxon>
        <taxon>Polistini</taxon>
        <taxon>Polistes</taxon>
    </lineage>
</organism>
<keyword evidence="4" id="KW-0863">Zinc-finger</keyword>
<dbReference type="SMART" id="SM00343">
    <property type="entry name" value="ZnF_C2HC"/>
    <property type="match status" value="4"/>
</dbReference>
<comment type="subcellular location">
    <subcellularLocation>
        <location evidence="1">Nucleus</location>
    </subcellularLocation>
</comment>
<feature type="region of interest" description="Disordered" evidence="9">
    <location>
        <begin position="1142"/>
        <end position="1180"/>
    </location>
</feature>
<evidence type="ECO:0000256" key="8">
    <source>
        <dbReference type="ARBA" id="ARBA00043023"/>
    </source>
</evidence>
<feature type="compositionally biased region" description="Polar residues" evidence="9">
    <location>
        <begin position="323"/>
        <end position="333"/>
    </location>
</feature>
<feature type="compositionally biased region" description="Basic residues" evidence="9">
    <location>
        <begin position="117"/>
        <end position="130"/>
    </location>
</feature>
<evidence type="ECO:0000256" key="1">
    <source>
        <dbReference type="ARBA" id="ARBA00004123"/>
    </source>
</evidence>
<feature type="compositionally biased region" description="Basic and acidic residues" evidence="9">
    <location>
        <begin position="191"/>
        <end position="201"/>
    </location>
</feature>
<keyword evidence="3" id="KW-0677">Repeat</keyword>
<dbReference type="PANTHER" id="PTHR46543:SF1">
    <property type="entry name" value="ZINC FINGER CCHC DOMAIN-CONTAINING PROTEIN 7"/>
    <property type="match status" value="1"/>
</dbReference>
<keyword evidence="11" id="KW-1185">Reference proteome</keyword>
<evidence type="ECO:0000256" key="3">
    <source>
        <dbReference type="ARBA" id="ARBA00022737"/>
    </source>
</evidence>
<sequence length="1282" mass="148443">MEDNLSSCYNFSEEDNDSELESRLYANIYYVPAETKEKETKEKPKEHKESKEMESKYDTLDKTEKMKLQNAEYCQKKRKAEIDSDSDESILELPVPPKPQPPVINLNDSDEENVAIGKKKMKKKRKKKTSSNHSDLCTSNLKDKVKKTSSKSQSQLISLNDSEISIETEDIVLNCTEVSKGASNINEIREMKKSAQKKQDLTEEVNSNKVNNKKNKSGKKTVDSNNEQHLGNKSNKSNVDKDFVKEQNNTFISSRSTKNIQNDTTTTNLANTSIDFTEDILLDDEFIMSENILNRNNKRQLENENVEIIGNVKRKKGSDKFSKNQGSTSSTTNKEQENKNKSDNNSFFQPMSKKLKDFYDNTRGQENFDVKEIQKKMPKDPRLWAILDDDLLLKPKNLRWKLRCTYCHQSGHLRSHCKEVKKSTICYICGLDGHKGSRCKHRFCLTCGRKQDTFRPTCETCRTLYCKMCSAVGHVHTDCPDLWRRYHQTTTTGQISIPFNTFGVMKPANRLFCCNCTKQGHDSSTCKDYRWSQHFPTPSFVSNYTDGPTYADDISKVNNTNTMNVISEKSNKDIITNVHLSDNLLPFPKELIKKKISQKKAFTENMWEENNNIAFIIYEYGYFHTIENDGMEIKYTITTRKGFNTYNIMECKVVPYFVEKLQNLFMFHVKIYKIINSSNEIVLRVRTFAHLINDLCRLILYWLSLDDDEKNYVMFMDLPLRRIDLINFLESKISKLRKETGDAVGLYNTINLMKNELYNTRNENKCEHLMNRLQVTQTKLLSILNNHPDLETVLEEIYELLKFLKRLTGMDVPLQAYLQILTAYNFVFVPHTPPKSFINKYGKYSSPKANRNTRKGNAKTNSSERKIPFWSDLNMHNQMNQPFVNILPNNPDYQTSQGCNSNNLTVCNPVQDEPNDKTNMNDFIHLDNSATTYSHMIYNDSIENTNRMEGNNIPQNYRNSENNYVPEPTVVPNICYNDNNASDRNTIDYNLPSTSYDLYPKDNTTDKYTNITVNMSNKNEANETSGNRELNMNNSKIDDYQNNDKCTNIVVSVSNKDQILRTGNNIENEKEHKKNNKYTNITVSISNKDQIPNATCSSSNVNNFTNDISQSTEVNYPENNQLNDENNLVCIEINKNAQNQIETKSSREDIKNKNKVRRANKANKKKGKNKEKAKHDVTTRKDKGTLNRLKKLNVIIQRELSKCVSNNPNHWQIFVNKIERMVRKCQVSHITKALNVSKEKIKENFSVRKSICMLQRIVNMEILHKQEVNNLYNGFDNASNQM</sequence>
<keyword evidence="5" id="KW-0862">Zinc</keyword>
<feature type="region of interest" description="Disordered" evidence="9">
    <location>
        <begin position="843"/>
        <end position="864"/>
    </location>
</feature>
<feature type="compositionally biased region" description="Basic residues" evidence="9">
    <location>
        <begin position="1153"/>
        <end position="1172"/>
    </location>
</feature>
<accession>A0ABM1JA13</accession>
<feature type="domain" description="CCHC-type" evidence="10">
    <location>
        <begin position="425"/>
        <end position="441"/>
    </location>
</feature>
<evidence type="ECO:0000256" key="2">
    <source>
        <dbReference type="ARBA" id="ARBA00022723"/>
    </source>
</evidence>
<name>A0ABM1JA13_POLDO</name>
<gene>
    <name evidence="12" type="primary">LOC107073253</name>
</gene>